<evidence type="ECO:0000313" key="2">
    <source>
        <dbReference type="Proteomes" id="UP001458880"/>
    </source>
</evidence>
<dbReference type="Gene3D" id="1.10.3050.10">
    <property type="entry name" value="borna disease virus nucleoprotein, domain 2"/>
    <property type="match status" value="1"/>
</dbReference>
<sequence length="306" mass="35100">MAKKIISELQWLTDIRSNIVFVEEYLTSLEPIIKNFSYFDNWSMEKLIDAAFFGICGITKKQTKFDFIRDWVNKRLPALHTSCKMRGSQTLPSTTLQFDITVPADFFATYVEIRKAVYVPLLTGDIDEEGPIITGFSNQARMILNNTEMTTFELTYRFAEDCETEVHLLDPIIDQCKTVIALREELKEASIEEGIEYSYYYFYKNLTSTIQVSNFPDLAYAAIQRRRKESDTFKQYADIKHDNGQVSSNVIDSLLGKPLLENDTNTAMSQKVLDFITRKGKKANVVQPPEDVINELIKKLTASGVR</sequence>
<name>A0AAW1JZA2_POPJA</name>
<protein>
    <submittedName>
        <fullName evidence="1">Borna disease virus P40 protein</fullName>
    </submittedName>
</protein>
<dbReference type="SUPFAM" id="SSF101399">
    <property type="entry name" value="P40 nucleoprotein"/>
    <property type="match status" value="1"/>
</dbReference>
<dbReference type="Pfam" id="PF06407">
    <property type="entry name" value="BDV_P40"/>
    <property type="match status" value="1"/>
</dbReference>
<dbReference type="InterPro" id="IPR015970">
    <property type="entry name" value="P40_nucleoprot_sub2_BD-vir"/>
</dbReference>
<evidence type="ECO:0000313" key="1">
    <source>
        <dbReference type="EMBL" id="KAK9710807.1"/>
    </source>
</evidence>
<dbReference type="Proteomes" id="UP001458880">
    <property type="component" value="Unassembled WGS sequence"/>
</dbReference>
<dbReference type="AlphaFoldDB" id="A0AAW1JZA2"/>
<keyword evidence="2" id="KW-1185">Reference proteome</keyword>
<organism evidence="1 2">
    <name type="scientific">Popillia japonica</name>
    <name type="common">Japanese beetle</name>
    <dbReference type="NCBI Taxonomy" id="7064"/>
    <lineage>
        <taxon>Eukaryota</taxon>
        <taxon>Metazoa</taxon>
        <taxon>Ecdysozoa</taxon>
        <taxon>Arthropoda</taxon>
        <taxon>Hexapoda</taxon>
        <taxon>Insecta</taxon>
        <taxon>Pterygota</taxon>
        <taxon>Neoptera</taxon>
        <taxon>Endopterygota</taxon>
        <taxon>Coleoptera</taxon>
        <taxon>Polyphaga</taxon>
        <taxon>Scarabaeiformia</taxon>
        <taxon>Scarabaeidae</taxon>
        <taxon>Rutelinae</taxon>
        <taxon>Popillia</taxon>
    </lineage>
</organism>
<dbReference type="InterPro" id="IPR036260">
    <property type="entry name" value="P40_nucleoprot_sf_BD-vir"/>
</dbReference>
<gene>
    <name evidence="1" type="ORF">QE152_g25832</name>
</gene>
<dbReference type="InterPro" id="IPR009441">
    <property type="entry name" value="P40_nucleoprot_BD-vir"/>
</dbReference>
<accession>A0AAW1JZA2</accession>
<comment type="caution">
    <text evidence="1">The sequence shown here is derived from an EMBL/GenBank/DDBJ whole genome shotgun (WGS) entry which is preliminary data.</text>
</comment>
<proteinExistence type="predicted"/>
<reference evidence="1 2" key="1">
    <citation type="journal article" date="2024" name="BMC Genomics">
        <title>De novo assembly and annotation of Popillia japonica's genome with initial clues to its potential as an invasive pest.</title>
        <authorList>
            <person name="Cucini C."/>
            <person name="Boschi S."/>
            <person name="Funari R."/>
            <person name="Cardaioli E."/>
            <person name="Iannotti N."/>
            <person name="Marturano G."/>
            <person name="Paoli F."/>
            <person name="Bruttini M."/>
            <person name="Carapelli A."/>
            <person name="Frati F."/>
            <person name="Nardi F."/>
        </authorList>
    </citation>
    <scope>NUCLEOTIDE SEQUENCE [LARGE SCALE GENOMIC DNA]</scope>
    <source>
        <strain evidence="1">DMR45628</strain>
    </source>
</reference>
<dbReference type="EMBL" id="JASPKY010000288">
    <property type="protein sequence ID" value="KAK9710807.1"/>
    <property type="molecule type" value="Genomic_DNA"/>
</dbReference>